<dbReference type="RefSeq" id="WP_221859413.1">
    <property type="nucleotide sequence ID" value="NZ_JAIKTU010000003.1"/>
</dbReference>
<keyword evidence="2 4" id="KW-0547">Nucleotide-binding</keyword>
<dbReference type="EC" id="6.3.3.2" evidence="4"/>
<proteinExistence type="inferred from homology"/>
<gene>
    <name evidence="5" type="ORF">K5V21_04025</name>
</gene>
<keyword evidence="4" id="KW-0460">Magnesium</keyword>
<organism evidence="5 6">
    <name type="scientific">Clostridium sardiniense</name>
    <name type="common">Clostridium absonum</name>
    <dbReference type="NCBI Taxonomy" id="29369"/>
    <lineage>
        <taxon>Bacteria</taxon>
        <taxon>Bacillati</taxon>
        <taxon>Bacillota</taxon>
        <taxon>Clostridia</taxon>
        <taxon>Eubacteriales</taxon>
        <taxon>Clostridiaceae</taxon>
        <taxon>Clostridium</taxon>
    </lineage>
</organism>
<keyword evidence="3 4" id="KW-0067">ATP-binding</keyword>
<dbReference type="InterPro" id="IPR024185">
    <property type="entry name" value="FTHF_cligase-like_sf"/>
</dbReference>
<accession>A0ABS7KUX7</accession>
<name>A0ABS7KUX7_CLOSR</name>
<keyword evidence="5" id="KW-0436">Ligase</keyword>
<evidence type="ECO:0000256" key="2">
    <source>
        <dbReference type="ARBA" id="ARBA00022741"/>
    </source>
</evidence>
<dbReference type="PANTHER" id="PTHR23407">
    <property type="entry name" value="ATPASE INHIBITOR/5-FORMYLTETRAHYDROFOLATE CYCLO-LIGASE"/>
    <property type="match status" value="1"/>
</dbReference>
<dbReference type="Gene3D" id="3.40.50.10420">
    <property type="entry name" value="NagB/RpiA/CoA transferase-like"/>
    <property type="match status" value="1"/>
</dbReference>
<dbReference type="InterPro" id="IPR037171">
    <property type="entry name" value="NagB/RpiA_transferase-like"/>
</dbReference>
<dbReference type="InterPro" id="IPR002698">
    <property type="entry name" value="FTHF_cligase"/>
</dbReference>
<comment type="similarity">
    <text evidence="1 4">Belongs to the 5-formyltetrahydrofolate cyclo-ligase family.</text>
</comment>
<evidence type="ECO:0000313" key="6">
    <source>
        <dbReference type="Proteomes" id="UP001299068"/>
    </source>
</evidence>
<evidence type="ECO:0000313" key="5">
    <source>
        <dbReference type="EMBL" id="MBY0754620.1"/>
    </source>
</evidence>
<reference evidence="5 6" key="1">
    <citation type="journal article" date="2021" name="Cell Host Microbe">
        <title>in vivo commensal control of Clostridioides difficile virulence.</title>
        <authorList>
            <person name="Girinathan B.P."/>
            <person name="Dibenedetto N."/>
            <person name="Worley J.N."/>
            <person name="Peltier J."/>
            <person name="Arrieta-Ortiz M.L."/>
            <person name="Rupa Christinal Immanuel S."/>
            <person name="Lavin R."/>
            <person name="Delaney M.L."/>
            <person name="Cummins C."/>
            <person name="Hoffmann M."/>
            <person name="Luo Y."/>
            <person name="Gonzalez-Escalona N."/>
            <person name="Allard M."/>
            <person name="Onderdonk A.B."/>
            <person name="Gerber G.K."/>
            <person name="Sonenshein A.L."/>
            <person name="Baliga N."/>
            <person name="Dupuy B."/>
            <person name="Bry L."/>
        </authorList>
    </citation>
    <scope>NUCLEOTIDE SEQUENCE [LARGE SCALE GENOMIC DNA]</scope>
    <source>
        <strain evidence="5 6">DSM 599</strain>
    </source>
</reference>
<dbReference type="SUPFAM" id="SSF100950">
    <property type="entry name" value="NagB/RpiA/CoA transferase-like"/>
    <property type="match status" value="1"/>
</dbReference>
<dbReference type="Pfam" id="PF01812">
    <property type="entry name" value="5-FTHF_cyc-lig"/>
    <property type="match status" value="1"/>
</dbReference>
<dbReference type="GO" id="GO:0030272">
    <property type="term" value="F:5-formyltetrahydrofolate cyclo-ligase activity"/>
    <property type="evidence" value="ECO:0007669"/>
    <property type="project" value="UniProtKB-EC"/>
</dbReference>
<sequence length="199" mass="22895">MKKLLYKKIIKKETRKNIIKQRDELDITVKEAMDNNIIEKLMMNETYKSARGIFIYIGFGSEINTKIIIREALNSGKEVYVPKVIKKDMILIKIDSLENLVTSSYGILEPIGDKSNLDVNKLELIVMPGVAFDKSGNRLGYGGGYYDKFLEQNKIECKKIALSYDFQVLEKLEVEEHDIKVDLIITENQIINIKNKSNK</sequence>
<keyword evidence="4" id="KW-0479">Metal-binding</keyword>
<comment type="caution">
    <text evidence="5">The sequence shown here is derived from an EMBL/GenBank/DDBJ whole genome shotgun (WGS) entry which is preliminary data.</text>
</comment>
<evidence type="ECO:0000256" key="1">
    <source>
        <dbReference type="ARBA" id="ARBA00010638"/>
    </source>
</evidence>
<protein>
    <recommendedName>
        <fullName evidence="4">5-formyltetrahydrofolate cyclo-ligase</fullName>
        <ecNumber evidence="4">6.3.3.2</ecNumber>
    </recommendedName>
</protein>
<keyword evidence="6" id="KW-1185">Reference proteome</keyword>
<dbReference type="Proteomes" id="UP001299068">
    <property type="component" value="Unassembled WGS sequence"/>
</dbReference>
<dbReference type="NCBIfam" id="TIGR02727">
    <property type="entry name" value="MTHFS_bact"/>
    <property type="match status" value="1"/>
</dbReference>
<comment type="cofactor">
    <cofactor evidence="4">
        <name>Mg(2+)</name>
        <dbReference type="ChEBI" id="CHEBI:18420"/>
    </cofactor>
</comment>
<evidence type="ECO:0000256" key="3">
    <source>
        <dbReference type="ARBA" id="ARBA00022840"/>
    </source>
</evidence>
<comment type="catalytic activity">
    <reaction evidence="4">
        <text>(6S)-5-formyl-5,6,7,8-tetrahydrofolate + ATP = (6R)-5,10-methenyltetrahydrofolate + ADP + phosphate</text>
        <dbReference type="Rhea" id="RHEA:10488"/>
        <dbReference type="ChEBI" id="CHEBI:30616"/>
        <dbReference type="ChEBI" id="CHEBI:43474"/>
        <dbReference type="ChEBI" id="CHEBI:57455"/>
        <dbReference type="ChEBI" id="CHEBI:57457"/>
        <dbReference type="ChEBI" id="CHEBI:456216"/>
        <dbReference type="EC" id="6.3.3.2"/>
    </reaction>
</comment>
<dbReference type="PANTHER" id="PTHR23407:SF1">
    <property type="entry name" value="5-FORMYLTETRAHYDROFOLATE CYCLO-LIGASE"/>
    <property type="match status" value="1"/>
</dbReference>
<dbReference type="EMBL" id="JAIKTU010000003">
    <property type="protein sequence ID" value="MBY0754620.1"/>
    <property type="molecule type" value="Genomic_DNA"/>
</dbReference>
<evidence type="ECO:0000256" key="4">
    <source>
        <dbReference type="RuleBase" id="RU361279"/>
    </source>
</evidence>
<dbReference type="PIRSF" id="PIRSF006806">
    <property type="entry name" value="FTHF_cligase"/>
    <property type="match status" value="1"/>
</dbReference>